<reference evidence="4" key="1">
    <citation type="submission" date="2016-11" db="EMBL/GenBank/DDBJ databases">
        <authorList>
            <person name="Varghese N."/>
            <person name="Submissions S."/>
        </authorList>
    </citation>
    <scope>NUCLEOTIDE SEQUENCE [LARGE SCALE GENOMIC DNA]</scope>
    <source>
        <strain evidence="4">DSM 29327</strain>
    </source>
</reference>
<organism evidence="3 4">
    <name type="scientific">Roseovarius marisflavi</name>
    <dbReference type="NCBI Taxonomy" id="1054996"/>
    <lineage>
        <taxon>Bacteria</taxon>
        <taxon>Pseudomonadati</taxon>
        <taxon>Pseudomonadota</taxon>
        <taxon>Alphaproteobacteria</taxon>
        <taxon>Rhodobacterales</taxon>
        <taxon>Roseobacteraceae</taxon>
        <taxon>Roseovarius</taxon>
    </lineage>
</organism>
<dbReference type="OrthoDB" id="9803163at2"/>
<evidence type="ECO:0000313" key="4">
    <source>
        <dbReference type="Proteomes" id="UP000184191"/>
    </source>
</evidence>
<evidence type="ECO:0000313" key="3">
    <source>
        <dbReference type="EMBL" id="SHK90032.1"/>
    </source>
</evidence>
<feature type="transmembrane region" description="Helical" evidence="2">
    <location>
        <begin position="74"/>
        <end position="92"/>
    </location>
</feature>
<protein>
    <submittedName>
        <fullName evidence="3">Uncharacterized protein</fullName>
    </submittedName>
</protein>
<feature type="transmembrane region" description="Helical" evidence="2">
    <location>
        <begin position="32"/>
        <end position="54"/>
    </location>
</feature>
<dbReference type="RefSeq" id="WP_073194970.1">
    <property type="nucleotide sequence ID" value="NZ_FRBN01000002.1"/>
</dbReference>
<feature type="transmembrane region" description="Helical" evidence="2">
    <location>
        <begin position="186"/>
        <end position="207"/>
    </location>
</feature>
<feature type="region of interest" description="Disordered" evidence="1">
    <location>
        <begin position="1"/>
        <end position="20"/>
    </location>
</feature>
<keyword evidence="2" id="KW-0812">Transmembrane</keyword>
<gene>
    <name evidence="3" type="ORF">SAMN05444414_102181</name>
</gene>
<dbReference type="AlphaFoldDB" id="A0A1M6W8B0"/>
<feature type="transmembrane region" description="Helical" evidence="2">
    <location>
        <begin position="227"/>
        <end position="249"/>
    </location>
</feature>
<feature type="transmembrane region" description="Helical" evidence="2">
    <location>
        <begin position="104"/>
        <end position="123"/>
    </location>
</feature>
<dbReference type="STRING" id="1054996.SAMN05444414_102181"/>
<feature type="transmembrane region" description="Helical" evidence="2">
    <location>
        <begin position="269"/>
        <end position="289"/>
    </location>
</feature>
<dbReference type="Proteomes" id="UP000184191">
    <property type="component" value="Unassembled WGS sequence"/>
</dbReference>
<keyword evidence="2" id="KW-0472">Membrane</keyword>
<name>A0A1M6W8B0_9RHOB</name>
<feature type="compositionally biased region" description="Pro residues" evidence="1">
    <location>
        <begin position="7"/>
        <end position="17"/>
    </location>
</feature>
<keyword evidence="2" id="KW-1133">Transmembrane helix</keyword>
<accession>A0A1M6W8B0</accession>
<keyword evidence="4" id="KW-1185">Reference proteome</keyword>
<dbReference type="EMBL" id="FRBN01000002">
    <property type="protein sequence ID" value="SHK90032.1"/>
    <property type="molecule type" value="Genomic_DNA"/>
</dbReference>
<sequence length="309" mass="33146">MTDLPDSPLPPQPPSLQPGPQDLPFDVDLRKLNLGVGYVALLLPVSLALVTLLTNTCFNASISHYYYSRLGGDILVGALSFIGLLLMFFYGFRTTNRLGCLGYGKIDIVLLKLAGLAGIMVAFSPTTGSGCAYDGAEVARVFLTQAQGSEGFHPPGGTVSGTISYDFWASFPIFGGPENVPTLLKALHFGAAGVMFSILGYFSYFVFTRENSPAARAPGNRKDRRNIWYRALGRVIFGVVAVLAIKGALLGLVLPAAMAESIAAFWDSLRLTFVGESIGLISFGFSWMIKGRFIYAFEDAAAMPQGRVA</sequence>
<proteinExistence type="predicted"/>
<evidence type="ECO:0000256" key="1">
    <source>
        <dbReference type="SAM" id="MobiDB-lite"/>
    </source>
</evidence>
<evidence type="ECO:0000256" key="2">
    <source>
        <dbReference type="SAM" id="Phobius"/>
    </source>
</evidence>